<dbReference type="GO" id="GO:0005737">
    <property type="term" value="C:cytoplasm"/>
    <property type="evidence" value="ECO:0007669"/>
    <property type="project" value="UniProtKB-SubCell"/>
</dbReference>
<keyword evidence="4 8" id="KW-0547">Nucleotide-binding</keyword>
<comment type="caution">
    <text evidence="8">Lacks conserved residue(s) required for the propagation of feature annotation.</text>
</comment>
<comment type="subcellular location">
    <subcellularLocation>
        <location evidence="8">Cytoplasm</location>
    </subcellularLocation>
</comment>
<feature type="binding site" evidence="8">
    <location>
        <begin position="9"/>
        <end position="11"/>
    </location>
    <ligand>
        <name>GTP</name>
        <dbReference type="ChEBI" id="CHEBI:37565"/>
    </ligand>
</feature>
<feature type="binding site" evidence="8">
    <location>
        <position position="107"/>
    </location>
    <ligand>
        <name>GTP</name>
        <dbReference type="ChEBI" id="CHEBI:37565"/>
    </ligand>
</feature>
<name>A0A6J4Q084_9CYAN</name>
<feature type="domain" description="MobA-like NTP transferase" evidence="9">
    <location>
        <begin position="6"/>
        <end position="172"/>
    </location>
</feature>
<evidence type="ECO:0000256" key="1">
    <source>
        <dbReference type="ARBA" id="ARBA00022490"/>
    </source>
</evidence>
<dbReference type="InterPro" id="IPR029044">
    <property type="entry name" value="Nucleotide-diphossugar_trans"/>
</dbReference>
<proteinExistence type="inferred from homology"/>
<dbReference type="NCBIfam" id="NF002741">
    <property type="entry name" value="PRK02726.1"/>
    <property type="match status" value="1"/>
</dbReference>
<keyword evidence="2 8" id="KW-0808">Transferase</keyword>
<dbReference type="SUPFAM" id="SSF53448">
    <property type="entry name" value="Nucleotide-diphospho-sugar transferases"/>
    <property type="match status" value="1"/>
</dbReference>
<evidence type="ECO:0000256" key="5">
    <source>
        <dbReference type="ARBA" id="ARBA00022842"/>
    </source>
</evidence>
<keyword evidence="10" id="KW-0548">Nucleotidyltransferase</keyword>
<feature type="binding site" evidence="8">
    <location>
        <position position="107"/>
    </location>
    <ligand>
        <name>Mg(2+)</name>
        <dbReference type="ChEBI" id="CHEBI:18420"/>
    </ligand>
</feature>
<comment type="domain">
    <text evidence="8">The N-terminal domain determines nucleotide recognition and specific binding, while the C-terminal domain determines the specific binding to the target protein.</text>
</comment>
<evidence type="ECO:0000259" key="9">
    <source>
        <dbReference type="Pfam" id="PF12804"/>
    </source>
</evidence>
<dbReference type="HAMAP" id="MF_00316">
    <property type="entry name" value="MobA"/>
    <property type="match status" value="1"/>
</dbReference>
<keyword evidence="3 8" id="KW-0479">Metal-binding</keyword>
<comment type="similarity">
    <text evidence="8">Belongs to the MobA family.</text>
</comment>
<sequence>MPLLAAIVLAGGQSKRMGQDKALVAIQGVPLLRQVCDVALQCTSIVYVITFRPERYRAIVPPTCHLIQEYALPGENIPHGPLIGFAQALETIQPEAKTEWVLLLACDLPSLSGERLQHWANALEHVGDAIALLPRSTKGWEPLCGFYRTSCLANLRAAIERGDRSFQSWLAQEFVQELPLNDVQMLFNCNTPQDLEQVRSQGQRSEQGKQRG</sequence>
<dbReference type="Gene3D" id="3.90.550.10">
    <property type="entry name" value="Spore Coat Polysaccharide Biosynthesis Protein SpsA, Chain A"/>
    <property type="match status" value="1"/>
</dbReference>
<keyword evidence="1 8" id="KW-0963">Cytoplasm</keyword>
<dbReference type="PANTHER" id="PTHR19136">
    <property type="entry name" value="MOLYBDENUM COFACTOR GUANYLYLTRANSFERASE"/>
    <property type="match status" value="1"/>
</dbReference>
<dbReference type="AlphaFoldDB" id="A0A6J4Q084"/>
<dbReference type="GO" id="GO:0061603">
    <property type="term" value="F:molybdenum cofactor guanylyltransferase activity"/>
    <property type="evidence" value="ECO:0007669"/>
    <property type="project" value="UniProtKB-EC"/>
</dbReference>
<dbReference type="EC" id="2.7.7.77" evidence="8"/>
<evidence type="ECO:0000256" key="7">
    <source>
        <dbReference type="ARBA" id="ARBA00023150"/>
    </source>
</evidence>
<dbReference type="CDD" id="cd02503">
    <property type="entry name" value="MobA"/>
    <property type="match status" value="1"/>
</dbReference>
<dbReference type="GO" id="GO:0046872">
    <property type="term" value="F:metal ion binding"/>
    <property type="evidence" value="ECO:0007669"/>
    <property type="project" value="UniProtKB-KW"/>
</dbReference>
<keyword evidence="5 8" id="KW-0460">Magnesium</keyword>
<gene>
    <name evidence="8" type="primary">mobA</name>
    <name evidence="10" type="ORF">AVDCRST_MAG94-7184</name>
</gene>
<accession>A0A6J4Q084</accession>
<keyword evidence="6 8" id="KW-0342">GTP-binding</keyword>
<comment type="cofactor">
    <cofactor evidence="8">
        <name>Mg(2+)</name>
        <dbReference type="ChEBI" id="CHEBI:18420"/>
    </cofactor>
</comment>
<organism evidence="10">
    <name type="scientific">uncultured Leptolyngbya sp</name>
    <dbReference type="NCBI Taxonomy" id="332963"/>
    <lineage>
        <taxon>Bacteria</taxon>
        <taxon>Bacillati</taxon>
        <taxon>Cyanobacteriota</taxon>
        <taxon>Cyanophyceae</taxon>
        <taxon>Leptolyngbyales</taxon>
        <taxon>Leptolyngbyaceae</taxon>
        <taxon>Leptolyngbya group</taxon>
        <taxon>Leptolyngbya</taxon>
        <taxon>environmental samples</taxon>
    </lineage>
</organism>
<comment type="function">
    <text evidence="8">Transfers a GMP moiety from GTP to Mo-molybdopterin (Mo-MPT) cofactor (Moco or molybdenum cofactor) to form Mo-molybdopterin guanine dinucleotide (Mo-MGD) cofactor.</text>
</comment>
<protein>
    <recommendedName>
        <fullName evidence="8">Probable molybdenum cofactor guanylyltransferase</fullName>
        <shortName evidence="8">MoCo guanylyltransferase</shortName>
        <ecNumber evidence="8">2.7.7.77</ecNumber>
    </recommendedName>
    <alternativeName>
        <fullName evidence="8">GTP:molybdopterin guanylyltransferase</fullName>
    </alternativeName>
    <alternativeName>
        <fullName evidence="8">Mo-MPT guanylyltransferase</fullName>
    </alternativeName>
    <alternativeName>
        <fullName evidence="8">Molybdopterin guanylyltransferase</fullName>
    </alternativeName>
    <alternativeName>
        <fullName evidence="8">Molybdopterin-guanine dinucleotide synthase</fullName>
        <shortName evidence="8">MGD synthase</shortName>
    </alternativeName>
</protein>
<evidence type="ECO:0000313" key="10">
    <source>
        <dbReference type="EMBL" id="CAA9424317.1"/>
    </source>
</evidence>
<evidence type="ECO:0000256" key="2">
    <source>
        <dbReference type="ARBA" id="ARBA00022679"/>
    </source>
</evidence>
<dbReference type="EMBL" id="CADCTY010002457">
    <property type="protein sequence ID" value="CAA9424317.1"/>
    <property type="molecule type" value="Genomic_DNA"/>
</dbReference>
<dbReference type="InterPro" id="IPR013482">
    <property type="entry name" value="Molybde_CF_guanTrfase"/>
</dbReference>
<comment type="catalytic activity">
    <reaction evidence="8">
        <text>Mo-molybdopterin + GTP + H(+) = Mo-molybdopterin guanine dinucleotide + diphosphate</text>
        <dbReference type="Rhea" id="RHEA:34243"/>
        <dbReference type="ChEBI" id="CHEBI:15378"/>
        <dbReference type="ChEBI" id="CHEBI:33019"/>
        <dbReference type="ChEBI" id="CHEBI:37565"/>
        <dbReference type="ChEBI" id="CHEBI:71302"/>
        <dbReference type="ChEBI" id="CHEBI:71310"/>
        <dbReference type="EC" id="2.7.7.77"/>
    </reaction>
</comment>
<feature type="binding site" evidence="8">
    <location>
        <position position="21"/>
    </location>
    <ligand>
        <name>GTP</name>
        <dbReference type="ChEBI" id="CHEBI:37565"/>
    </ligand>
</feature>
<evidence type="ECO:0000256" key="8">
    <source>
        <dbReference type="HAMAP-Rule" id="MF_00316"/>
    </source>
</evidence>
<keyword evidence="7 8" id="KW-0501">Molybdenum cofactor biosynthesis</keyword>
<dbReference type="GO" id="GO:0005525">
    <property type="term" value="F:GTP binding"/>
    <property type="evidence" value="ECO:0007669"/>
    <property type="project" value="UniProtKB-UniRule"/>
</dbReference>
<dbReference type="InterPro" id="IPR025877">
    <property type="entry name" value="MobA-like_NTP_Trfase"/>
</dbReference>
<dbReference type="Pfam" id="PF12804">
    <property type="entry name" value="NTP_transf_3"/>
    <property type="match status" value="1"/>
</dbReference>
<reference evidence="10" key="1">
    <citation type="submission" date="2020-02" db="EMBL/GenBank/DDBJ databases">
        <authorList>
            <person name="Meier V. D."/>
        </authorList>
    </citation>
    <scope>NUCLEOTIDE SEQUENCE</scope>
    <source>
        <strain evidence="10">AVDCRST_MAG94</strain>
    </source>
</reference>
<dbReference type="GO" id="GO:0006777">
    <property type="term" value="P:Mo-molybdopterin cofactor biosynthetic process"/>
    <property type="evidence" value="ECO:0007669"/>
    <property type="project" value="UniProtKB-KW"/>
</dbReference>
<dbReference type="PANTHER" id="PTHR19136:SF81">
    <property type="entry name" value="MOLYBDENUM COFACTOR GUANYLYLTRANSFERASE"/>
    <property type="match status" value="1"/>
</dbReference>
<evidence type="ECO:0000256" key="6">
    <source>
        <dbReference type="ARBA" id="ARBA00023134"/>
    </source>
</evidence>
<evidence type="ECO:0000256" key="3">
    <source>
        <dbReference type="ARBA" id="ARBA00022723"/>
    </source>
</evidence>
<evidence type="ECO:0000256" key="4">
    <source>
        <dbReference type="ARBA" id="ARBA00022741"/>
    </source>
</evidence>